<sequence>MHVRTRPDQADGREAAATGGGGQQWAVAVDGGTRRWHRGHTRCVAGAFHSREKPHARSAWQRGPPLRPTTSVQRPCPALACSPPRLPPSLAVGFAAVRDDE</sequence>
<feature type="region of interest" description="Disordered" evidence="1">
    <location>
        <begin position="49"/>
        <end position="80"/>
    </location>
</feature>
<evidence type="ECO:0000313" key="2">
    <source>
        <dbReference type="EMBL" id="KAK7867660.1"/>
    </source>
</evidence>
<dbReference type="AlphaFoldDB" id="A0AAN9ZA94"/>
<comment type="caution">
    <text evidence="2">The sequence shown here is derived from an EMBL/GenBank/DDBJ whole genome shotgun (WGS) entry which is preliminary data.</text>
</comment>
<dbReference type="Proteomes" id="UP001378592">
    <property type="component" value="Unassembled WGS sequence"/>
</dbReference>
<evidence type="ECO:0000256" key="1">
    <source>
        <dbReference type="SAM" id="MobiDB-lite"/>
    </source>
</evidence>
<reference evidence="2 3" key="1">
    <citation type="submission" date="2024-03" db="EMBL/GenBank/DDBJ databases">
        <title>The genome assembly and annotation of the cricket Gryllus longicercus Weissman &amp; Gray.</title>
        <authorList>
            <person name="Szrajer S."/>
            <person name="Gray D."/>
            <person name="Ylla G."/>
        </authorList>
    </citation>
    <scope>NUCLEOTIDE SEQUENCE [LARGE SCALE GENOMIC DNA]</scope>
    <source>
        <strain evidence="2">DAG 2021-001</strain>
        <tissue evidence="2">Whole body minus gut</tissue>
    </source>
</reference>
<feature type="region of interest" description="Disordered" evidence="1">
    <location>
        <begin position="1"/>
        <end position="25"/>
    </location>
</feature>
<gene>
    <name evidence="2" type="ORF">R5R35_001311</name>
</gene>
<accession>A0AAN9ZA94</accession>
<organism evidence="2 3">
    <name type="scientific">Gryllus longicercus</name>
    <dbReference type="NCBI Taxonomy" id="2509291"/>
    <lineage>
        <taxon>Eukaryota</taxon>
        <taxon>Metazoa</taxon>
        <taxon>Ecdysozoa</taxon>
        <taxon>Arthropoda</taxon>
        <taxon>Hexapoda</taxon>
        <taxon>Insecta</taxon>
        <taxon>Pterygota</taxon>
        <taxon>Neoptera</taxon>
        <taxon>Polyneoptera</taxon>
        <taxon>Orthoptera</taxon>
        <taxon>Ensifera</taxon>
        <taxon>Gryllidea</taxon>
        <taxon>Grylloidea</taxon>
        <taxon>Gryllidae</taxon>
        <taxon>Gryllinae</taxon>
        <taxon>Gryllus</taxon>
    </lineage>
</organism>
<feature type="compositionally biased region" description="Basic and acidic residues" evidence="1">
    <location>
        <begin position="1"/>
        <end position="14"/>
    </location>
</feature>
<evidence type="ECO:0000313" key="3">
    <source>
        <dbReference type="Proteomes" id="UP001378592"/>
    </source>
</evidence>
<name>A0AAN9ZA94_9ORTH</name>
<proteinExistence type="predicted"/>
<keyword evidence="3" id="KW-1185">Reference proteome</keyword>
<dbReference type="EMBL" id="JAZDUA010000114">
    <property type="protein sequence ID" value="KAK7867660.1"/>
    <property type="molecule type" value="Genomic_DNA"/>
</dbReference>
<protein>
    <submittedName>
        <fullName evidence="2">Uncharacterized protein</fullName>
    </submittedName>
</protein>